<feature type="transmembrane region" description="Helical" evidence="4">
    <location>
        <begin position="6504"/>
        <end position="6526"/>
    </location>
</feature>
<evidence type="ECO:0000313" key="9">
    <source>
        <dbReference type="Proteomes" id="UP000225706"/>
    </source>
</evidence>
<feature type="chain" id="PRO_5013129364" evidence="5">
    <location>
        <begin position="21"/>
        <end position="6755"/>
    </location>
</feature>
<dbReference type="SUPFAM" id="SSF48371">
    <property type="entry name" value="ARM repeat"/>
    <property type="match status" value="1"/>
</dbReference>
<name>A0A2B4RUN1_STYPI</name>
<evidence type="ECO:0000259" key="7">
    <source>
        <dbReference type="PROSITE" id="PS51211"/>
    </source>
</evidence>
<evidence type="ECO:0000256" key="1">
    <source>
        <dbReference type="ARBA" id="ARBA00022729"/>
    </source>
</evidence>
<feature type="domain" description="Fibronectin type-III" evidence="6">
    <location>
        <begin position="4778"/>
        <end position="4877"/>
    </location>
</feature>
<dbReference type="InterPro" id="IPR001747">
    <property type="entry name" value="Vitellogenin_N"/>
</dbReference>
<feature type="compositionally biased region" description="Polar residues" evidence="3">
    <location>
        <begin position="6727"/>
        <end position="6743"/>
    </location>
</feature>
<evidence type="ECO:0000256" key="5">
    <source>
        <dbReference type="SAM" id="SignalP"/>
    </source>
</evidence>
<dbReference type="EMBL" id="LSMT01000336">
    <property type="protein sequence ID" value="PFX19965.1"/>
    <property type="molecule type" value="Genomic_DNA"/>
</dbReference>
<dbReference type="InterPro" id="IPR013783">
    <property type="entry name" value="Ig-like_fold"/>
</dbReference>
<feature type="transmembrane region" description="Helical" evidence="4">
    <location>
        <begin position="2146"/>
        <end position="2165"/>
    </location>
</feature>
<dbReference type="InterPro" id="IPR016024">
    <property type="entry name" value="ARM-type_fold"/>
</dbReference>
<feature type="signal peptide" evidence="5">
    <location>
        <begin position="1"/>
        <end position="20"/>
    </location>
</feature>
<dbReference type="SMART" id="SM00060">
    <property type="entry name" value="FN3"/>
    <property type="match status" value="12"/>
</dbReference>
<comment type="caution">
    <text evidence="8">The sequence shown here is derived from an EMBL/GenBank/DDBJ whole genome shotgun (WGS) entry which is preliminary data.</text>
</comment>
<dbReference type="STRING" id="50429.A0A2B4RUN1"/>
<evidence type="ECO:0000256" key="4">
    <source>
        <dbReference type="SAM" id="Phobius"/>
    </source>
</evidence>
<dbReference type="PROSITE" id="PS50853">
    <property type="entry name" value="FN3"/>
    <property type="match status" value="3"/>
</dbReference>
<dbReference type="SUPFAM" id="SSF49265">
    <property type="entry name" value="Fibronectin type III"/>
    <property type="match status" value="5"/>
</dbReference>
<dbReference type="Gene3D" id="2.60.40.10">
    <property type="entry name" value="Immunoglobulins"/>
    <property type="match status" value="3"/>
</dbReference>
<dbReference type="SUPFAM" id="SSF56968">
    <property type="entry name" value="Lipovitellin-phosvitin complex, beta-sheet shell regions"/>
    <property type="match status" value="1"/>
</dbReference>
<dbReference type="SMART" id="SM00638">
    <property type="entry name" value="LPD_N"/>
    <property type="match status" value="1"/>
</dbReference>
<comment type="caution">
    <text evidence="2">Lacks conserved residue(s) required for the propagation of feature annotation.</text>
</comment>
<keyword evidence="4" id="KW-0812">Transmembrane</keyword>
<dbReference type="Gene3D" id="1.25.10.20">
    <property type="entry name" value="Vitellinogen, superhelical"/>
    <property type="match status" value="1"/>
</dbReference>
<keyword evidence="9" id="KW-1185">Reference proteome</keyword>
<dbReference type="InterPro" id="IPR015816">
    <property type="entry name" value="Vitellinogen_b-sht_N"/>
</dbReference>
<organism evidence="8 9">
    <name type="scientific">Stylophora pistillata</name>
    <name type="common">Smooth cauliflower coral</name>
    <dbReference type="NCBI Taxonomy" id="50429"/>
    <lineage>
        <taxon>Eukaryota</taxon>
        <taxon>Metazoa</taxon>
        <taxon>Cnidaria</taxon>
        <taxon>Anthozoa</taxon>
        <taxon>Hexacorallia</taxon>
        <taxon>Scleractinia</taxon>
        <taxon>Astrocoeniina</taxon>
        <taxon>Pocilloporidae</taxon>
        <taxon>Stylophora</taxon>
    </lineage>
</organism>
<feature type="compositionally biased region" description="Basic residues" evidence="3">
    <location>
        <begin position="6628"/>
        <end position="6639"/>
    </location>
</feature>
<dbReference type="InterPro" id="IPR036116">
    <property type="entry name" value="FN3_sf"/>
</dbReference>
<feature type="domain" description="Fibronectin type-III" evidence="6">
    <location>
        <begin position="4985"/>
        <end position="5093"/>
    </location>
</feature>
<dbReference type="Gene3D" id="2.60.40.2030">
    <property type="match status" value="1"/>
</dbReference>
<dbReference type="PANTHER" id="PTHR16897">
    <property type="entry name" value="OS10G0105400 PROTEIN"/>
    <property type="match status" value="1"/>
</dbReference>
<feature type="compositionally biased region" description="Polar residues" evidence="3">
    <location>
        <begin position="6689"/>
        <end position="6705"/>
    </location>
</feature>
<keyword evidence="1 5" id="KW-0732">Signal</keyword>
<gene>
    <name evidence="8" type="primary">rad50</name>
    <name evidence="8" type="ORF">AWC38_SpisGene15606</name>
</gene>
<protein>
    <submittedName>
        <fullName evidence="8">DNA double-strand break repair Rad50 ATPase</fullName>
    </submittedName>
</protein>
<dbReference type="SUPFAM" id="SSF141072">
    <property type="entry name" value="CalX-like"/>
    <property type="match status" value="1"/>
</dbReference>
<evidence type="ECO:0000259" key="6">
    <source>
        <dbReference type="PROSITE" id="PS50853"/>
    </source>
</evidence>
<sequence>MLRKYLFALLVILHIDGLQGKSATQKSLRLQHLTKCIYDYEVTVYTARGDKSTHSDGYQVYALVDLTPASRDFNGREHSHLIKLDVREPRLRRLHHGRVLANHPVNEEFEEQLSKPFYFQQEDHGTITDVLFPKRSESPEIAAFKKGIAGAFQLNLKDAHRSNIYEVQEHDDSGFFRTKYNVMSANETHAHLHRTWTNQDYQTFADGTPAKAEHKVQSQHSSYIHVKDGKVERVHRTNKAFFRPANGHPRADNFEGFKGQEQDIEMSTKGYSKLTLRSCLTPEHHRSKRSTTEEQHVKIARTLNRDNLLFTDTERINWSKIGGEKKKPRPFYEVLRCFTDKSMKERQIADCSNEMHRMVREDEDSFRMINRLVRDRSHQNITSWAVYIAALAGHGNYQAQNTLAQAVKTDYPRPLSKEEYETLLIGIFYLPEGPLHSQLFAALLNLASQEEKGDEVTSTAMLVLAGLAERAKRSGYNDTLCESVVEMIHNRYKNRSTLYHPDSSDHEIQLRDHIWAFGNLGHFSGLPVILKHIDHDNSGIRSAAISALRKLPPEHTNQHLLHALYTDEHSDVKAAVVNIFVERHQNLSDSVVKGLEHALWHAPESETLDSMIIQLIENHGDHPKALYLRRRRRAIHRQKRALFPFLRPREFALGRSKRWLKTYGGKWLGAETIIRFINQVKLRIGIFGGNFEVNLDNYAHVHAYILKFGFEVVRGKAAFKASVSFKNDFPKDLIHAVADAGDDLLKQFDSITSVIAEQINQFISKLAGYLPLYIDKFIEFVNKFVQFVQNLVQPLRPINLIGKIITFTKDVLSRLKDWKWLTKMIKKIQLSLGRLTVVDDVFQNVIAALDNILGIVGLSVPDGFRLQLPFKFSIRLSFSLETFQQVSLNLLRFANRFLDMSSSLDFLQSIRFPRLQLPDMNQRFPPFRGSGFNFGLRFDWRISLKFNLNLKSPGFQNFIAILEKLGDFLVQFKLPGFDLQKFFEQILPGKKFDLEELFQGLLGGNSNSNSTNPSEVLQEFLESIIKVLDVQYGNVSAIGDITDFFQELGPAMEQFAEKNVQRICGVYKVALNSTKEFKEFGENVEQEGIRVLQLVQNTTQNALTELLNFTILVDSLIDEIQRNFTVAAKGFVSDSLQELTGKLKDIQNLADDIVDFANGTASKVNGACTKAANFSADVIDKVQENAREALTELGSFIGPVATKIKTVGTELKSAVSNVETWYEENMAARVGKISRVAQIISDFLSILNTKKGFLKSVREIAVRINEALARLKNLPEYANKARKTVDDILNFADRAQDYEKEIQKLDIRKQFGLDFDQRIKDVCNEFKTIATETLDKFGNYDIVKEVNTFFNEEADKLISKAVSKFRRIKEPINEMQDELRNTKAMVREVMVVLIELKPFTNNFSPILETAGQLPDCKQIKKIFVESTKPCVRKAFGVGRYVIDQYKDFKKEVKVLYDMVPATWKNFKIQKCIKGGTCISKAFIDQAKTIKDKVDVLKDKFKEASGYNDMLETCEQGVDNITAVIDRVKLLVEQVRNFSLKDDVQRVKKVFQKITGRQVENNEGSGIQKRSIKDVKERIERIVDYIQKAKEIQKKMQDLLENTFKSMRNVYDDAVLEHIKAVRDVRSKLKLSYELWKKTKNINHVLQALDTVTQGASRYADNLKGVTNSFSSPIIDLLSETGELSDVVKPYLDKYANKFTDTVTKVNNFLDEVTDFLSKLQLRQRGLDPRAYKPWEQIPYCSGEVCVRSIKRSSSLYLKTIFTWKFPHLDDLSSMDKSGRWLTPGLFDDYKVEGISRLSKSEVILGMHGVSSNKGKASLLVVTNFGNGVKKIIQLGSQGSPLVVKIGGVAVARDWIWISDSASNKIYSVKKSGVTSSFSSPKPSWIGVSKSASVEGSATSLSYDEPTNVLWVTDGKGGKAYGYKLSASGDLSSSGLTPDRVIIIGANAQGMGIVRQFSTEYVCISKCAMISGFQCKLEFHDISGGDETGENTLSRVVRTPSGLESVSRVDNEVIAVAFSSGTYAEKDNVELIGGDFEERYFYIRLPILKMTFGIQENCLFFTVMNDYILRPRRLFPFGDMICGTTRKRSTSQELLESDVYSEQLEEVHKSNRRMRRQVSDLGSCMTLFRGNVLRGYHKFFPEYSQTIIVFGIPVRLFAGAGGYYSVDYQGQVCMRDKVFRLSLIPGAWISVYAGASLSLFIVEAGITIEARLLESYFVPELRIKIDKWPLKACIELRLRMTPLRIRVWLWYRFRLCIRIKCKLFGCSIKIKWCSKKTLAEWWWSARTIDRTLFTNCHEDVDTTPPIAGECTARQAADKKYFVQWHGFYEDTKINNYHVRIGSIQGSGDDYSAWVGTSLSVVINDLPIMHGRDVFVSVLATNDMGRDSKLVNCPQFTARRKGPQIRYVYDGVDEHQDADYQSDTYALGMNFALKSNIEDIAFIKWGVSSVTSCTFDEAEADIVPLTTLGDSTTIQTSSLDLHHGKKYFTRLYAMDLFGLKAVMCSDGILIDTTPPFAGYFQDGAGEADAMFLPSLRRVRGKFDLFKDPESPMVRYEWKISRNKTDEDVTSFVDIALTQQTPLMNGLSLEAGFPYKLVLRGTNAAGLQTVIETNGFVPDNTPPYCETNAIDVTNNEDLFDVDFVRKLSSIQAKWKCGDQESGISAQLVGIGTYPGGHDVRAFEDVTSVTHKVFKDGMLFASFSDVNILPRVRYHVSIKIINGANLKKTISSNGIIIDNTPPTVASQYIKDGVEGRDKNYTSERYIFSSHWEQAFADSESGLVEYRVGLGTNPGLDDIKNFKTVGLQTRMTISGLFLSSGQRYFVTVVGCKGVGMCTNGSSNGAIVDFIPPHTGKVITGLTGPPQLFQWISKSVWARWNWCLEDEQRVSGPVDPDQCSNDSFYDVHSGVSGFGIAVASLKTDALLAAPMTAGRVRSTGRNIDLEDGVYSVVIEAKDKAGVAARGLSNTFIVDTSPPLITYVQHGHFSETLTFINTPRITFRAYFEIEDDLSRVATYKVGVGSYPGADDVMKFQSTPLTTPMSSMRANWTAQNLLSVENNRRYYITIWAINNAGLFSIRSSPPLLSDQESPKRGIILDGWGSVDAQYQSYSTLFRAHWYGFTDFSGVETVLLGLSSRSDSISCDVKKEEIVPSNSNNHVLFGLNMTTGLKYHACLKMKDRAGNQALFHSNGVIVDNTPPLPGIVTDGRPGMDIDIQIESSVLRASWFNFSEQETKILTYQLAFGMSPGAQDVQQFTDVGLVNTAASSRLQISELTSGSRYYATVIAFNLLGMPSTMVSSKGVLVDFTPPVFLKPVLDGDDPNLDLSSTSGGSLAATWTCDDPETSLASLEIAFGLQPGEADVMNFTSLPIQKTSFTVARNLQLGYRYFTTVICTNKVGLKAIAVSNGVVFDDTPPDLIYVQDGKYQNSIRNLSVKLKFSDPESGVKEYRVKVFSSVDDAYGSFSFNGNVSTAALMLAKDLDSGRRYFVNVTAMNGVGLETTVKSDGFTVDTSPPVCLHVWDGQGDVHEDLKYAPSSSKLSISWVCYDNETPILGYRFSIKNLRTSEYVIPFYALKTPVNSTGSAFITGEGRILTKFEEGETYVVGIEVLNAVSLSSVNWTDGVIIDSSPPEVKDLKITFDPNNASLSVSWTAKDDQSGLESVAWGLGTNPENNDIKNFTKVSIALSSVSISDIPLLLGRTYFLRLLAVNKAGLYSTTASNGVVIDRTAPNPGVVVAQYVFPSNYDRNENEVPGSFMVVTWTGFTDPESGIRKTSWAVGEDPLSLKASSGDFYTEVIADDSVGGVVIDNQTLVGNKTYFVCIRVRNGAGLQRTDCSSGLFVILGKFSAGVVSDGPVISAKDIDFQLDDKAIWAHWSGYKDPVFGIFRYDWCIRDQPPSPSGFDICKWPFLESYHLETSTNRFHNLTLEHGKKYYVTVRAENSRGEHVSASSDGVVVDRTPPMGKSLQISPTTGKGTLYLSTTSAPVVTWSIDDPESGISHFLVGVGSFQFQDNLLDFQRVDSLSRSIDLDQLNFTLHQGLVFHVTVTGVNMLGLKTTLTSQQVVVDWTPPKSGLVIDGNLTSTGSQEFLDIDYQNENGVLSAHWKGFRDTESGVVEYSWCVGTAQGACNVHNMTSANLQTSVHYSIVLKEGQRHFFTVEALNGAGLKETAYSDGVMLDITPPSVGEVLVADETQKSADSQPSLSSGSRRIARSVWDTPADADQTDAFGVSSLRVFSSVQWCNISSISSCDIKQGNDRLLSFSWEAPSDAESGISSVEWCAGSRSETCDIVPWTDVETSTTRIKHSLSHPLASGAVVFIRIKVANGAGMISTAISKPLLIDSTKPTKGAVIVGNTLGTEYLRKDEPVTADWSGFSDKESGLSHFEWAVCHSGSEKECITPFVDVGLKRNLRNSALDIKPGVSYVVVVRAHNKVGLFSEAVSNQFILDVTLPTPGTVYDGSNERNDAALQISESEISANWSPFTDSNGRITEYEMCVGTAQEKCDVNDFVSFGMALKGTITGLSLNHRGLYFVNVRATNEVGYSSLAASNGIQVDSTPPVAGRVRDGQTLEDIDFQAGGTFIYANWDEFQDEESGVTRYAWCAGTIKGTCDIIPEMDVSEHTAYGQQIRPSLATGMAVFVTVSAYNGAGAVTRVSSDGVIVDSTPPDISKVIDLQLRSPFGDKDYITAKDAYCVSWETKDTESSVLKSEVSICSVIDENSCLLQQMDVGNRTIICIADLELQEGVKYVTTIRSTNIVGGASELSSNGFVVDSTSPIVGEVMHVENLPVGETSEVFTDSEISVEWSGFFDKESGVQKYYLCVGTQPGECNIMNFTDLGNATSYTLRNLKLIQGERYFVSIKAENRANLVSDVKSSNGVTVDKTGPLSEGQIIDGTKEGEDIDMQQSRTQIAARWKAFEDLESEVVRLTWCAGLSPGSCDLVNETELTISSTSVSKVLVEPVTNGRRYFVTVKAMNGAGVQALLTSDGVTVDETPPTSGHVIDGSDTDVNYVNGEQDIRASWFNFEDLESGIKSYKLALCDARNLSSCPQPFTGVGQATNVSITGLDLESGAQYVFVVRAINFAGLHVEASSDGFTVDFTPPLPSEARLGTGIEPAKYQSDMTKLVVRWDQFIDSESRISEYQVCVTSVPGNCTVTNYVDVGRNTSFTFHGLQLLHGEAYYAVIKGTNHIGLSSDRTTNRILIDSTPPVLKDVDSGWINTTHKTPGGNNTVDPRVQSPSNDTTQGSIHMRFSCFEELLKADWDEFEDPESQLARYEWCAGTSPGYCDMVTLRSVNVKIKGAALVKRLLSGTILFATVYAINGAGLRTRLVSEHCKVISIAPKVVEVIDIPSLNTSNLTDIDWKSMAQSLSLRWEIIGRYVKDISRLRIQVAITQPSPNVSLPHINSDREVELIVRSGLNDSSNRTAFILDHKLFSPTKEFKIVVQRVTSAANETNTIEDSSIMKVFPGFVDPEGPCCTRHLVDPQSVFSDTHFKTTIPSQHFGVSIARLPNDQFAVGSADKAFVLPLRNRAASHITLPNDIAGSPTTPIMVVSYSNRSAFLANGKAYIYRSEVSDDGKLELTRIAILGNCKTVSTAVCAAKSKWADSVKHVIAINRNTIAMTGVNSSTNASVVAVFQERGGLWRFAQTLRRGKSDSDFGWSLTMNARILAVATGEGKNSCISVYSVESFSLVMTLCMSELENITGGLSLYLTETNALIMVSKDSRCVKVLQLNISSKSFKNVCQREFTPNERLSGYLDVSARDGGFIIALGMQTLDGRDGVQLVGFHGIYSDYKLRKCANLGSVVARESGFRVDDGIPRTSVSFDNETVLFGAPNDVTWPGQGEDSGTGKVYVATYCPTNHIRVRVSQINEIGSVRCVPCEAKRKSFGGFAEMCSECEGMRCSAPQSDDPFSFKSSICDSFSCPSSSTVNNSTNGVNFSFPNESFLVPGPENLYTVQLLETTRAHLSTSSLTESFVIDPTSPEPGIVYDGLGSDPNTNCSDNSTLGEDSQCSTRSFEETDVDYTNNTREVHARWLDFLDEESDIVEYFWCVGSRPMSDDIRECESTGFRPNGSHYGLNFDQGDSYYVTVVACNGARRCSAAHSDGVTIDTTPPVMEYVRDGIMGPDMDFQVFVDIIFAYFSASDPDSDVTSYEVAWGTAPGKKYYATVRATNGAGLLSEKLSSDGIVVGKSEYTFDNASTAEFFFDTVNVKEDGSRKDGGVGKTYGTLTVPEGAVEEQVKLRSYSLDEETMDTNKTEEGPVSNPKYTRPKQFMLGNYSFVIKALDPQNDTVKEGFKFAKPITIAMFYDVDNLVKANSKHVNNELTKEDIDPVLYLWDPKNETWIDAAFTCPEPWSHVNRSIKLLTVKVCHLTQFSFLWSFYAKNGLVLFDKNNSMYNDNGAVEITLPRQVTKLEFPVRRAKGSLGDITVRWSLYQNDSSDSMEMLWPKSGQVSLTDGQWSDSFIINVDSDKKEVHESVVWVQLDKTTGGAVLASRDQTTAKILIAGNEERNGNWIWIVTGVGCGVLLIILVGVVCWRRRKKQESQRIVERTSEIELPYCSTMRGKRDLTERMYGSNDDTLQPNVNAVPQMLLSSLPGTPEIHRVLNPEQSGDEETDSLSSSVESFLDEGSDSAMRPISGKKKSFRHRLTNRLSMATKDKNHLSPAAALTPASSDDEMETSFTSSKRTGMGVSNPLYDSGLNNTPEVSEAESTCPQIGTPESKERKQVNVRTTREHGINSQDRSALTENTNTPEDSVGYAQKTTED</sequence>
<dbReference type="PANTHER" id="PTHR16897:SF2">
    <property type="entry name" value="OS03G0226600 PROTEIN"/>
    <property type="match status" value="1"/>
</dbReference>
<dbReference type="GO" id="GO:0005319">
    <property type="term" value="F:lipid transporter activity"/>
    <property type="evidence" value="ECO:0007669"/>
    <property type="project" value="InterPro"/>
</dbReference>
<feature type="domain" description="Fibronectin type-III" evidence="6">
    <location>
        <begin position="3203"/>
        <end position="3305"/>
    </location>
</feature>
<proteinExistence type="predicted"/>
<evidence type="ECO:0000313" key="8">
    <source>
        <dbReference type="EMBL" id="PFX19965.1"/>
    </source>
</evidence>
<dbReference type="PROSITE" id="PS51211">
    <property type="entry name" value="VITELLOGENIN"/>
    <property type="match status" value="1"/>
</dbReference>
<feature type="transmembrane region" description="Helical" evidence="4">
    <location>
        <begin position="2177"/>
        <end position="2201"/>
    </location>
</feature>
<dbReference type="Gene3D" id="2.30.230.10">
    <property type="entry name" value="Lipovitellin, beta-sheet shell regions, chain A"/>
    <property type="match status" value="1"/>
</dbReference>
<feature type="region of interest" description="Disordered" evidence="3">
    <location>
        <begin position="6595"/>
        <end position="6755"/>
    </location>
</feature>
<feature type="compositionally biased region" description="Low complexity" evidence="3">
    <location>
        <begin position="6652"/>
        <end position="6662"/>
    </location>
</feature>
<evidence type="ECO:0000256" key="3">
    <source>
        <dbReference type="SAM" id="MobiDB-lite"/>
    </source>
</evidence>
<keyword evidence="4" id="KW-0472">Membrane</keyword>
<dbReference type="Proteomes" id="UP000225706">
    <property type="component" value="Unassembled WGS sequence"/>
</dbReference>
<feature type="domain" description="Vitellogenin" evidence="7">
    <location>
        <begin position="30"/>
        <end position="1417"/>
    </location>
</feature>
<dbReference type="InterPro" id="IPR015819">
    <property type="entry name" value="Lipid_transp_b-sht_shell"/>
</dbReference>
<dbReference type="InterPro" id="IPR038081">
    <property type="entry name" value="CalX-like_sf"/>
</dbReference>
<feature type="compositionally biased region" description="Basic and acidic residues" evidence="3">
    <location>
        <begin position="6710"/>
        <end position="6726"/>
    </location>
</feature>
<accession>A0A2B4RUN1</accession>
<keyword evidence="4" id="KW-1133">Transmembrane helix</keyword>
<dbReference type="OrthoDB" id="6153184at2759"/>
<dbReference type="InterPro" id="IPR003961">
    <property type="entry name" value="FN3_dom"/>
</dbReference>
<dbReference type="InterPro" id="IPR011030">
    <property type="entry name" value="Lipovitellin_superhlx_dom"/>
</dbReference>
<evidence type="ECO:0000256" key="2">
    <source>
        <dbReference type="PROSITE-ProRule" id="PRU00557"/>
    </source>
</evidence>
<reference evidence="9" key="1">
    <citation type="journal article" date="2017" name="bioRxiv">
        <title>Comparative analysis of the genomes of Stylophora pistillata and Acropora digitifera provides evidence for extensive differences between species of corals.</title>
        <authorList>
            <person name="Voolstra C.R."/>
            <person name="Li Y."/>
            <person name="Liew Y.J."/>
            <person name="Baumgarten S."/>
            <person name="Zoccola D."/>
            <person name="Flot J.-F."/>
            <person name="Tambutte S."/>
            <person name="Allemand D."/>
            <person name="Aranda M."/>
        </authorList>
    </citation>
    <scope>NUCLEOTIDE SEQUENCE [LARGE SCALE GENOMIC DNA]</scope>
</reference>
<feature type="region of interest" description="Disordered" evidence="3">
    <location>
        <begin position="5212"/>
        <end position="5232"/>
    </location>
</feature>